<keyword evidence="3" id="KW-1185">Reference proteome</keyword>
<dbReference type="Proteomes" id="UP001595945">
    <property type="component" value="Unassembled WGS sequence"/>
</dbReference>
<dbReference type="AlphaFoldDB" id="A0ABD5PZH2"/>
<dbReference type="InterPro" id="IPR029068">
    <property type="entry name" value="Glyas_Bleomycin-R_OHBP_Dase"/>
</dbReference>
<dbReference type="GeneID" id="73047279"/>
<gene>
    <name evidence="2" type="ORF">ACFO9K_05175</name>
</gene>
<proteinExistence type="predicted"/>
<evidence type="ECO:0000259" key="1">
    <source>
        <dbReference type="PROSITE" id="PS51819"/>
    </source>
</evidence>
<dbReference type="RefSeq" id="WP_254270233.1">
    <property type="nucleotide sequence ID" value="NZ_CP100401.1"/>
</dbReference>
<dbReference type="InterPro" id="IPR037523">
    <property type="entry name" value="VOC_core"/>
</dbReference>
<evidence type="ECO:0000313" key="3">
    <source>
        <dbReference type="Proteomes" id="UP001595945"/>
    </source>
</evidence>
<dbReference type="PROSITE" id="PS51819">
    <property type="entry name" value="VOC"/>
    <property type="match status" value="2"/>
</dbReference>
<protein>
    <submittedName>
        <fullName evidence="2">VOC family protein</fullName>
    </submittedName>
</protein>
<sequence length="318" mass="35431">MLDDSPGVHHVTSIVGDPQRNVDFYADVLGLRLVKRTVNYEDMLRYHLYYGNGTGDLGTLLTCFPYPNDVPGRLGKPQISGVSFAIPPGSVPYWTDRLGARGVEVTGPRRRFDETVLRFEDDAGTPVELVTADSPVEPWTGGSVPADAAIRGIHGVTLLPTNPYTTASTLETLGFDLVGEERDGDANRIRYRASGDHANVVDVLDRSASFGREGIGTIHHVAVRVASEEQLYEWHDLFRERDYDVSRVRDRHYFHSLYVREPGGILFELATESPGLTADEDPATLGESLVLPDWFEEDRDLIERQLPPVELPRRSESE</sequence>
<dbReference type="EMBL" id="JBHSHT010000001">
    <property type="protein sequence ID" value="MFC4823645.1"/>
    <property type="molecule type" value="Genomic_DNA"/>
</dbReference>
<dbReference type="SUPFAM" id="SSF54593">
    <property type="entry name" value="Glyoxalase/Bleomycin resistance protein/Dihydroxybiphenyl dioxygenase"/>
    <property type="match status" value="1"/>
</dbReference>
<accession>A0ABD5PZH2</accession>
<organism evidence="2 3">
    <name type="scientific">Halorussus aquaticus</name>
    <dbReference type="NCBI Taxonomy" id="2953748"/>
    <lineage>
        <taxon>Archaea</taxon>
        <taxon>Methanobacteriati</taxon>
        <taxon>Methanobacteriota</taxon>
        <taxon>Stenosarchaea group</taxon>
        <taxon>Halobacteria</taxon>
        <taxon>Halobacteriales</taxon>
        <taxon>Haladaptataceae</taxon>
        <taxon>Halorussus</taxon>
    </lineage>
</organism>
<dbReference type="PANTHER" id="PTHR36110:SF2">
    <property type="entry name" value="RING-CLEAVING DIOXYGENASE MHQE-RELATED"/>
    <property type="match status" value="1"/>
</dbReference>
<dbReference type="Pfam" id="PF00903">
    <property type="entry name" value="Glyoxalase"/>
    <property type="match status" value="2"/>
</dbReference>
<dbReference type="InterPro" id="IPR004360">
    <property type="entry name" value="Glyas_Fos-R_dOase_dom"/>
</dbReference>
<feature type="domain" description="VOC" evidence="1">
    <location>
        <begin position="7"/>
        <end position="132"/>
    </location>
</feature>
<dbReference type="InterPro" id="IPR052537">
    <property type="entry name" value="Extradiol_RC_dioxygenase"/>
</dbReference>
<dbReference type="PANTHER" id="PTHR36110">
    <property type="entry name" value="RING-CLEAVING DIOXYGENASE MHQE-RELATED"/>
    <property type="match status" value="1"/>
</dbReference>
<name>A0ABD5PZH2_9EURY</name>
<dbReference type="Gene3D" id="3.10.180.10">
    <property type="entry name" value="2,3-Dihydroxybiphenyl 1,2-Dioxygenase, domain 1"/>
    <property type="match status" value="2"/>
</dbReference>
<feature type="domain" description="VOC" evidence="1">
    <location>
        <begin position="152"/>
        <end position="272"/>
    </location>
</feature>
<evidence type="ECO:0000313" key="2">
    <source>
        <dbReference type="EMBL" id="MFC4823645.1"/>
    </source>
</evidence>
<reference evidence="2 3" key="1">
    <citation type="journal article" date="2019" name="Int. J. Syst. Evol. Microbiol.">
        <title>The Global Catalogue of Microorganisms (GCM) 10K type strain sequencing project: providing services to taxonomists for standard genome sequencing and annotation.</title>
        <authorList>
            <consortium name="The Broad Institute Genomics Platform"/>
            <consortium name="The Broad Institute Genome Sequencing Center for Infectious Disease"/>
            <person name="Wu L."/>
            <person name="Ma J."/>
        </authorList>
    </citation>
    <scope>NUCLEOTIDE SEQUENCE [LARGE SCALE GENOMIC DNA]</scope>
    <source>
        <strain evidence="2 3">XZYJ18</strain>
    </source>
</reference>
<comment type="caution">
    <text evidence="2">The sequence shown here is derived from an EMBL/GenBank/DDBJ whole genome shotgun (WGS) entry which is preliminary data.</text>
</comment>